<evidence type="ECO:0000259" key="5">
    <source>
        <dbReference type="PROSITE" id="PS50865"/>
    </source>
</evidence>
<proteinExistence type="predicted"/>
<keyword evidence="2 4" id="KW-0863">Zinc-finger</keyword>
<evidence type="ECO:0000256" key="3">
    <source>
        <dbReference type="ARBA" id="ARBA00022833"/>
    </source>
</evidence>
<dbReference type="Proteomes" id="UP000192578">
    <property type="component" value="Unassembled WGS sequence"/>
</dbReference>
<dbReference type="InterPro" id="IPR050869">
    <property type="entry name" value="H3K4_H4K5_MeTrfase"/>
</dbReference>
<dbReference type="PROSITE" id="PS01360">
    <property type="entry name" value="ZF_MYND_1"/>
    <property type="match status" value="1"/>
</dbReference>
<dbReference type="PROSITE" id="PS50865">
    <property type="entry name" value="ZF_MYND_2"/>
    <property type="match status" value="1"/>
</dbReference>
<dbReference type="GO" id="GO:0008270">
    <property type="term" value="F:zinc ion binding"/>
    <property type="evidence" value="ECO:0007669"/>
    <property type="project" value="UniProtKB-KW"/>
</dbReference>
<organism evidence="6 7">
    <name type="scientific">Hypsibius exemplaris</name>
    <name type="common">Freshwater tardigrade</name>
    <dbReference type="NCBI Taxonomy" id="2072580"/>
    <lineage>
        <taxon>Eukaryota</taxon>
        <taxon>Metazoa</taxon>
        <taxon>Ecdysozoa</taxon>
        <taxon>Tardigrada</taxon>
        <taxon>Eutardigrada</taxon>
        <taxon>Parachela</taxon>
        <taxon>Hypsibioidea</taxon>
        <taxon>Hypsibiidae</taxon>
        <taxon>Hypsibius</taxon>
    </lineage>
</organism>
<dbReference type="AlphaFoldDB" id="A0A1W0WBF0"/>
<comment type="caution">
    <text evidence="6">The sequence shown here is derived from an EMBL/GenBank/DDBJ whole genome shotgun (WGS) entry which is preliminary data.</text>
</comment>
<evidence type="ECO:0000256" key="1">
    <source>
        <dbReference type="ARBA" id="ARBA00022723"/>
    </source>
</evidence>
<feature type="domain" description="MYND-type" evidence="5">
    <location>
        <begin position="28"/>
        <end position="71"/>
    </location>
</feature>
<evidence type="ECO:0000313" key="6">
    <source>
        <dbReference type="EMBL" id="OQV12497.1"/>
    </source>
</evidence>
<gene>
    <name evidence="6" type="ORF">BV898_13223</name>
</gene>
<evidence type="ECO:0000256" key="4">
    <source>
        <dbReference type="PROSITE-ProRule" id="PRU00134"/>
    </source>
</evidence>
<accession>A0A1W0WBF0</accession>
<evidence type="ECO:0000313" key="7">
    <source>
        <dbReference type="Proteomes" id="UP000192578"/>
    </source>
</evidence>
<dbReference type="OrthoDB" id="5945798at2759"/>
<dbReference type="PANTHER" id="PTHR12197">
    <property type="entry name" value="HISTONE-LYSINE N-METHYLTRANSFERASE SMYD"/>
    <property type="match status" value="1"/>
</dbReference>
<keyword evidence="3" id="KW-0862">Zinc</keyword>
<reference evidence="7" key="1">
    <citation type="submission" date="2017-01" db="EMBL/GenBank/DDBJ databases">
        <title>Comparative genomics of anhydrobiosis in the tardigrade Hypsibius dujardini.</title>
        <authorList>
            <person name="Yoshida Y."/>
            <person name="Koutsovoulos G."/>
            <person name="Laetsch D."/>
            <person name="Stevens L."/>
            <person name="Kumar S."/>
            <person name="Horikawa D."/>
            <person name="Ishino K."/>
            <person name="Komine S."/>
            <person name="Tomita M."/>
            <person name="Blaxter M."/>
            <person name="Arakawa K."/>
        </authorList>
    </citation>
    <scope>NUCLEOTIDE SEQUENCE [LARGE SCALE GENOMIC DNA]</scope>
    <source>
        <strain evidence="7">Z151</strain>
    </source>
</reference>
<dbReference type="InterPro" id="IPR002893">
    <property type="entry name" value="Znf_MYND"/>
</dbReference>
<keyword evidence="7" id="KW-1185">Reference proteome</keyword>
<dbReference type="Gene3D" id="6.10.140.2220">
    <property type="match status" value="1"/>
</dbReference>
<keyword evidence="1" id="KW-0479">Metal-binding</keyword>
<dbReference type="SUPFAM" id="SSF144232">
    <property type="entry name" value="HIT/MYND zinc finger-like"/>
    <property type="match status" value="1"/>
</dbReference>
<dbReference type="PANTHER" id="PTHR12197:SF251">
    <property type="entry name" value="EG:BACR7C10.4 PROTEIN"/>
    <property type="match status" value="1"/>
</dbReference>
<sequence>MAYSTGDVIFSCEPWVYSVNADQADERCHRCLASPLATGTDLIVCPGCGYAKYCSQFCSDEDLELRHRLECSSMKNLNTSGYGDIIPTDILLAIRILIRLQSGNSDKCVVTGRSFESLMAHEKDLLADSSRLEEIRFFYSILTSEVLQNFPNFSLDFTLFVQVMGKLQCNAFG</sequence>
<name>A0A1W0WBF0_HYPEX</name>
<evidence type="ECO:0000256" key="2">
    <source>
        <dbReference type="ARBA" id="ARBA00022771"/>
    </source>
</evidence>
<dbReference type="EMBL" id="MTYJ01000143">
    <property type="protein sequence ID" value="OQV12497.1"/>
    <property type="molecule type" value="Genomic_DNA"/>
</dbReference>
<protein>
    <recommendedName>
        <fullName evidence="5">MYND-type domain-containing protein</fullName>
    </recommendedName>
</protein>
<dbReference type="GO" id="GO:0005634">
    <property type="term" value="C:nucleus"/>
    <property type="evidence" value="ECO:0007669"/>
    <property type="project" value="TreeGrafter"/>
</dbReference>
<dbReference type="Pfam" id="PF01753">
    <property type="entry name" value="zf-MYND"/>
    <property type="match status" value="1"/>
</dbReference>